<evidence type="ECO:0000313" key="3">
    <source>
        <dbReference type="Proteomes" id="UP001476798"/>
    </source>
</evidence>
<comment type="caution">
    <text evidence="2">The sequence shown here is derived from an EMBL/GenBank/DDBJ whole genome shotgun (WGS) entry which is preliminary data.</text>
</comment>
<protein>
    <recommendedName>
        <fullName evidence="4">Secreted protein</fullName>
    </recommendedName>
</protein>
<sequence length="128" mass="13895">MQTQVHRHTAQRPARALFCSLFLLVFDVHIKANLTELTDCLGMSPPPPSIYPAPSFVSVPVPECFTGGCNILTSKSNSGLFKNPVSLSLFYNPGLPSFNEVCLYKVASLWSLVISASLSTLPVNKSHS</sequence>
<dbReference type="Proteomes" id="UP001476798">
    <property type="component" value="Unassembled WGS sequence"/>
</dbReference>
<evidence type="ECO:0000256" key="1">
    <source>
        <dbReference type="SAM" id="SignalP"/>
    </source>
</evidence>
<organism evidence="2 3">
    <name type="scientific">Goodea atripinnis</name>
    <dbReference type="NCBI Taxonomy" id="208336"/>
    <lineage>
        <taxon>Eukaryota</taxon>
        <taxon>Metazoa</taxon>
        <taxon>Chordata</taxon>
        <taxon>Craniata</taxon>
        <taxon>Vertebrata</taxon>
        <taxon>Euteleostomi</taxon>
        <taxon>Actinopterygii</taxon>
        <taxon>Neopterygii</taxon>
        <taxon>Teleostei</taxon>
        <taxon>Neoteleostei</taxon>
        <taxon>Acanthomorphata</taxon>
        <taxon>Ovalentaria</taxon>
        <taxon>Atherinomorphae</taxon>
        <taxon>Cyprinodontiformes</taxon>
        <taxon>Goodeidae</taxon>
        <taxon>Goodea</taxon>
    </lineage>
</organism>
<keyword evidence="3" id="KW-1185">Reference proteome</keyword>
<evidence type="ECO:0008006" key="4">
    <source>
        <dbReference type="Google" id="ProtNLM"/>
    </source>
</evidence>
<gene>
    <name evidence="2" type="ORF">GOODEAATRI_033154</name>
</gene>
<evidence type="ECO:0000313" key="2">
    <source>
        <dbReference type="EMBL" id="MEQ2186858.1"/>
    </source>
</evidence>
<feature type="signal peptide" evidence="1">
    <location>
        <begin position="1"/>
        <end position="32"/>
    </location>
</feature>
<accession>A0ABV0PTL8</accession>
<proteinExistence type="predicted"/>
<feature type="chain" id="PRO_5046868062" description="Secreted protein" evidence="1">
    <location>
        <begin position="33"/>
        <end position="128"/>
    </location>
</feature>
<name>A0ABV0PTL8_9TELE</name>
<keyword evidence="1" id="KW-0732">Signal</keyword>
<reference evidence="2 3" key="1">
    <citation type="submission" date="2021-06" db="EMBL/GenBank/DDBJ databases">
        <authorList>
            <person name="Palmer J.M."/>
        </authorList>
    </citation>
    <scope>NUCLEOTIDE SEQUENCE [LARGE SCALE GENOMIC DNA]</scope>
    <source>
        <strain evidence="2 3">GA_2019</strain>
        <tissue evidence="2">Muscle</tissue>
    </source>
</reference>
<dbReference type="EMBL" id="JAHRIO010086614">
    <property type="protein sequence ID" value="MEQ2186858.1"/>
    <property type="molecule type" value="Genomic_DNA"/>
</dbReference>